<dbReference type="EMBL" id="JACVEL010000003">
    <property type="protein sequence ID" value="MBC9811958.1"/>
    <property type="molecule type" value="Genomic_DNA"/>
</dbReference>
<reference evidence="1" key="1">
    <citation type="submission" date="2020-09" db="EMBL/GenBank/DDBJ databases">
        <title>Taishania pollutisoli gen. nov., sp. nov., Isolated from Tetrabromobisphenol A-Contaminated Soil.</title>
        <authorList>
            <person name="Chen Q."/>
        </authorList>
    </citation>
    <scope>NUCLEOTIDE SEQUENCE</scope>
    <source>
        <strain evidence="1">CZZ-1</strain>
    </source>
</reference>
<sequence length="225" mass="26359">MEFKFIINNVFKPEGKLTIHLGDSSLAKGLLKYFNKRILRKGGIKNKKYNCAVIRLDKFKDADEYRNSIKGKNSADYFARRCTKLGYTFQKIDPNQFIDDIFEIHTSASERQGRKMEESYLVKVERWPNDHENNWFGVFNSTNKLVGYIWLVKTNELGLMNRILGHNDHLKQNIMYLLAVETIANEIHLGEHKIIMYDTFGAKKNGLVLFKNRIGFKPYTIHFVK</sequence>
<proteinExistence type="predicted"/>
<evidence type="ECO:0000313" key="2">
    <source>
        <dbReference type="Proteomes" id="UP000652681"/>
    </source>
</evidence>
<dbReference type="RefSeq" id="WP_216713729.1">
    <property type="nucleotide sequence ID" value="NZ_JACVEL010000003.1"/>
</dbReference>
<dbReference type="Proteomes" id="UP000652681">
    <property type="component" value="Unassembled WGS sequence"/>
</dbReference>
<evidence type="ECO:0000313" key="1">
    <source>
        <dbReference type="EMBL" id="MBC9811958.1"/>
    </source>
</evidence>
<comment type="caution">
    <text evidence="1">The sequence shown here is derived from an EMBL/GenBank/DDBJ whole genome shotgun (WGS) entry which is preliminary data.</text>
</comment>
<gene>
    <name evidence="1" type="ORF">H9Y05_05650</name>
</gene>
<keyword evidence="2" id="KW-1185">Reference proteome</keyword>
<name>A0A8J6PNV7_9FLAO</name>
<accession>A0A8J6PNV7</accession>
<dbReference type="AlphaFoldDB" id="A0A8J6PNV7"/>
<organism evidence="1 2">
    <name type="scientific">Taishania pollutisoli</name>
    <dbReference type="NCBI Taxonomy" id="2766479"/>
    <lineage>
        <taxon>Bacteria</taxon>
        <taxon>Pseudomonadati</taxon>
        <taxon>Bacteroidota</taxon>
        <taxon>Flavobacteriia</taxon>
        <taxon>Flavobacteriales</taxon>
        <taxon>Crocinitomicaceae</taxon>
        <taxon>Taishania</taxon>
    </lineage>
</organism>
<dbReference type="SUPFAM" id="SSF55729">
    <property type="entry name" value="Acyl-CoA N-acyltransferases (Nat)"/>
    <property type="match status" value="1"/>
</dbReference>
<dbReference type="InterPro" id="IPR016181">
    <property type="entry name" value="Acyl_CoA_acyltransferase"/>
</dbReference>
<protein>
    <submittedName>
        <fullName evidence="1">Uncharacterized protein</fullName>
    </submittedName>
</protein>